<accession>A0ACB9PWY2</accession>
<protein>
    <submittedName>
        <fullName evidence="1">Uncharacterized protein</fullName>
    </submittedName>
</protein>
<sequence>MVDCNGEGVLFIEADADVRLDQIGDALEPPFPCLHELLYNVSGSEGILNCPLLLIQVTRLTCGGFIFAIRFNHTMTDGAGLVQFLNAIAEMAQGANEPSITPVWCRELLSARNPPRITYTHREYEEVPHTKGTIISPNDLQQRSFFFGHAEMATIRRRFVPHHLGPYTSFEIIAACLWRCRTIALQMDPNQEVRMMVLVNGRAKFNPPIPNDGIINCPLLLVQVTRLKCGGFIFALRLNHTMSDAAGLSQFLNAVAEISRGANEPSITPVWSRELLSARHPPRITCTHGEYEELPDMERTIISPNDMQERSFFFGATEIATIRRRFIPHNLGPYTTFEIITACLWRCRTIALQMDPNEEVRMMVLVNGRGMFKPPIPVGFYGNAFVYPAAVTTAGKLCGNPLAYALDLVKKTKAEVTRLTCGGFIFALRFNHTMTDGTGLVQFLNAIAEIAQGANEPSIRPVSCRELLSARNPPRITCTHREYEEVPHTKGTIISPNDLQERSFFFGHAEIATIRRRFVPHHLGPHTSFEIIAACLWRCRTIALQMDPNQGVRMMVLVNGRAKFNPPIPNASASYFEKTFTEGLPEKKL</sequence>
<dbReference type="Proteomes" id="UP000828941">
    <property type="component" value="Chromosome 3"/>
</dbReference>
<gene>
    <name evidence="1" type="ORF">L6164_005509</name>
</gene>
<name>A0ACB9PWY2_BAUVA</name>
<proteinExistence type="predicted"/>
<comment type="caution">
    <text evidence="1">The sequence shown here is derived from an EMBL/GenBank/DDBJ whole genome shotgun (WGS) entry which is preliminary data.</text>
</comment>
<dbReference type="EMBL" id="CM039428">
    <property type="protein sequence ID" value="KAI4351125.1"/>
    <property type="molecule type" value="Genomic_DNA"/>
</dbReference>
<reference evidence="1 2" key="1">
    <citation type="journal article" date="2022" name="DNA Res.">
        <title>Chromosomal-level genome assembly of the orchid tree Bauhinia variegata (Leguminosae; Cercidoideae) supports the allotetraploid origin hypothesis of Bauhinia.</title>
        <authorList>
            <person name="Zhong Y."/>
            <person name="Chen Y."/>
            <person name="Zheng D."/>
            <person name="Pang J."/>
            <person name="Liu Y."/>
            <person name="Luo S."/>
            <person name="Meng S."/>
            <person name="Qian L."/>
            <person name="Wei D."/>
            <person name="Dai S."/>
            <person name="Zhou R."/>
        </authorList>
    </citation>
    <scope>NUCLEOTIDE SEQUENCE [LARGE SCALE GENOMIC DNA]</scope>
    <source>
        <strain evidence="1">BV-YZ2020</strain>
    </source>
</reference>
<keyword evidence="2" id="KW-1185">Reference proteome</keyword>
<evidence type="ECO:0000313" key="1">
    <source>
        <dbReference type="EMBL" id="KAI4351125.1"/>
    </source>
</evidence>
<organism evidence="1 2">
    <name type="scientific">Bauhinia variegata</name>
    <name type="common">Purple orchid tree</name>
    <name type="synonym">Phanera variegata</name>
    <dbReference type="NCBI Taxonomy" id="167791"/>
    <lineage>
        <taxon>Eukaryota</taxon>
        <taxon>Viridiplantae</taxon>
        <taxon>Streptophyta</taxon>
        <taxon>Embryophyta</taxon>
        <taxon>Tracheophyta</taxon>
        <taxon>Spermatophyta</taxon>
        <taxon>Magnoliopsida</taxon>
        <taxon>eudicotyledons</taxon>
        <taxon>Gunneridae</taxon>
        <taxon>Pentapetalae</taxon>
        <taxon>rosids</taxon>
        <taxon>fabids</taxon>
        <taxon>Fabales</taxon>
        <taxon>Fabaceae</taxon>
        <taxon>Cercidoideae</taxon>
        <taxon>Cercideae</taxon>
        <taxon>Bauhiniinae</taxon>
        <taxon>Bauhinia</taxon>
    </lineage>
</organism>
<evidence type="ECO:0000313" key="2">
    <source>
        <dbReference type="Proteomes" id="UP000828941"/>
    </source>
</evidence>